<comment type="caution">
    <text evidence="1">The sequence shown here is derived from an EMBL/GenBank/DDBJ whole genome shotgun (WGS) entry which is preliminary data.</text>
</comment>
<dbReference type="EMBL" id="CM056810">
    <property type="protein sequence ID" value="KAJ8646001.1"/>
    <property type="molecule type" value="Genomic_DNA"/>
</dbReference>
<sequence length="91" mass="10295">MAERRARLKTSMYGRWGFTTPHPFSEIITRRLSLPLRRSVLRRDLEEVRCSPGRGQVLLWSPGEIALLIHLVAANGGTWSALAVHFNGERA</sequence>
<proteinExistence type="predicted"/>
<keyword evidence="2" id="KW-1185">Reference proteome</keyword>
<organism evidence="1 2">
    <name type="scientific">Persea americana</name>
    <name type="common">Avocado</name>
    <dbReference type="NCBI Taxonomy" id="3435"/>
    <lineage>
        <taxon>Eukaryota</taxon>
        <taxon>Viridiplantae</taxon>
        <taxon>Streptophyta</taxon>
        <taxon>Embryophyta</taxon>
        <taxon>Tracheophyta</taxon>
        <taxon>Spermatophyta</taxon>
        <taxon>Magnoliopsida</taxon>
        <taxon>Magnoliidae</taxon>
        <taxon>Laurales</taxon>
        <taxon>Lauraceae</taxon>
        <taxon>Persea</taxon>
    </lineage>
</organism>
<reference evidence="1 2" key="1">
    <citation type="journal article" date="2022" name="Hortic Res">
        <title>A haplotype resolved chromosomal level avocado genome allows analysis of novel avocado genes.</title>
        <authorList>
            <person name="Nath O."/>
            <person name="Fletcher S.J."/>
            <person name="Hayward A."/>
            <person name="Shaw L.M."/>
            <person name="Masouleh A.K."/>
            <person name="Furtado A."/>
            <person name="Henry R.J."/>
            <person name="Mitter N."/>
        </authorList>
    </citation>
    <scope>NUCLEOTIDE SEQUENCE [LARGE SCALE GENOMIC DNA]</scope>
    <source>
        <strain evidence="2">cv. Hass</strain>
    </source>
</reference>
<protein>
    <submittedName>
        <fullName evidence="1">Uncharacterized protein</fullName>
    </submittedName>
</protein>
<name>A0ACC2MJR8_PERAE</name>
<evidence type="ECO:0000313" key="2">
    <source>
        <dbReference type="Proteomes" id="UP001234297"/>
    </source>
</evidence>
<gene>
    <name evidence="1" type="ORF">MRB53_007749</name>
</gene>
<evidence type="ECO:0000313" key="1">
    <source>
        <dbReference type="EMBL" id="KAJ8646001.1"/>
    </source>
</evidence>
<dbReference type="Proteomes" id="UP001234297">
    <property type="component" value="Chromosome 2"/>
</dbReference>
<accession>A0ACC2MJR8</accession>